<evidence type="ECO:0000313" key="2">
    <source>
        <dbReference type="EMBL" id="MBH1790569.1"/>
    </source>
</evidence>
<name>A0AA41CE33_STEMA</name>
<dbReference type="Proteomes" id="UP000634179">
    <property type="component" value="Unassembled WGS sequence"/>
</dbReference>
<protein>
    <submittedName>
        <fullName evidence="2">Uncharacterized protein</fullName>
    </submittedName>
</protein>
<evidence type="ECO:0000256" key="1">
    <source>
        <dbReference type="SAM" id="MobiDB-lite"/>
    </source>
</evidence>
<sequence>MNNASDGLSPEMALLLVRGVQGQEGVTLSGAQGALDRLVANGTIRGSYVDQVKAALGKADAPKVERMLIGDDEKQKKENLKYWYGSYAVLIYSDMGAGKLRDDFLLGASRAADAVNAARHDANARLGGDTPPEGSGSKFEP</sequence>
<gene>
    <name evidence="2" type="ORF">I5V89_11865</name>
</gene>
<dbReference type="AlphaFoldDB" id="A0AA41CE33"/>
<comment type="caution">
    <text evidence="2">The sequence shown here is derived from an EMBL/GenBank/DDBJ whole genome shotgun (WGS) entry which is preliminary data.</text>
</comment>
<accession>A0AA41CE33</accession>
<evidence type="ECO:0000313" key="3">
    <source>
        <dbReference type="Proteomes" id="UP000634179"/>
    </source>
</evidence>
<dbReference type="EMBL" id="JADUOV010000007">
    <property type="protein sequence ID" value="MBH1790569.1"/>
    <property type="molecule type" value="Genomic_DNA"/>
</dbReference>
<feature type="region of interest" description="Disordered" evidence="1">
    <location>
        <begin position="122"/>
        <end position="141"/>
    </location>
</feature>
<organism evidence="2 3">
    <name type="scientific">Stenotrophomonas maltophilia</name>
    <name type="common">Pseudomonas maltophilia</name>
    <name type="synonym">Xanthomonas maltophilia</name>
    <dbReference type="NCBI Taxonomy" id="40324"/>
    <lineage>
        <taxon>Bacteria</taxon>
        <taxon>Pseudomonadati</taxon>
        <taxon>Pseudomonadota</taxon>
        <taxon>Gammaproteobacteria</taxon>
        <taxon>Lysobacterales</taxon>
        <taxon>Lysobacteraceae</taxon>
        <taxon>Stenotrophomonas</taxon>
        <taxon>Stenotrophomonas maltophilia group</taxon>
    </lineage>
</organism>
<proteinExistence type="predicted"/>
<reference evidence="2" key="1">
    <citation type="submission" date="2020-11" db="EMBL/GenBank/DDBJ databases">
        <title>Enhanced detection system for hospital associated transmission using whole genome sequencing surveillance.</title>
        <authorList>
            <person name="Harrison L.H."/>
            <person name="Van Tyne D."/>
            <person name="Marsh J.W."/>
            <person name="Griffith M.P."/>
            <person name="Snyder D.J."/>
            <person name="Cooper V.S."/>
            <person name="Mustapha M."/>
        </authorList>
    </citation>
    <scope>NUCLEOTIDE SEQUENCE</scope>
    <source>
        <strain evidence="2">STEN00053</strain>
    </source>
</reference>